<dbReference type="PANTHER" id="PTHR23519">
    <property type="entry name" value="AUTOPHAGY-RELATED PROTEIN 22"/>
    <property type="match status" value="1"/>
</dbReference>
<feature type="transmembrane region" description="Helical" evidence="6">
    <location>
        <begin position="109"/>
        <end position="135"/>
    </location>
</feature>
<dbReference type="Pfam" id="PF11700">
    <property type="entry name" value="ATG22"/>
    <property type="match status" value="1"/>
</dbReference>
<comment type="subcellular location">
    <subcellularLocation>
        <location evidence="1">Endomembrane system</location>
        <topology evidence="1">Multi-pass membrane protein</topology>
    </subcellularLocation>
</comment>
<feature type="transmembrane region" description="Helical" evidence="6">
    <location>
        <begin position="84"/>
        <end position="103"/>
    </location>
</feature>
<dbReference type="Gene3D" id="1.20.1250.20">
    <property type="entry name" value="MFS general substrate transporter like domains"/>
    <property type="match status" value="1"/>
</dbReference>
<accession>A0A382XTX0</accession>
<dbReference type="SUPFAM" id="SSF103473">
    <property type="entry name" value="MFS general substrate transporter"/>
    <property type="match status" value="1"/>
</dbReference>
<feature type="transmembrane region" description="Helical" evidence="6">
    <location>
        <begin position="21"/>
        <end position="40"/>
    </location>
</feature>
<keyword evidence="3 6" id="KW-0812">Transmembrane</keyword>
<evidence type="ECO:0000256" key="2">
    <source>
        <dbReference type="ARBA" id="ARBA00022448"/>
    </source>
</evidence>
<organism evidence="7">
    <name type="scientific">marine metagenome</name>
    <dbReference type="NCBI Taxonomy" id="408172"/>
    <lineage>
        <taxon>unclassified sequences</taxon>
        <taxon>metagenomes</taxon>
        <taxon>ecological metagenomes</taxon>
    </lineage>
</organism>
<evidence type="ECO:0000256" key="4">
    <source>
        <dbReference type="ARBA" id="ARBA00022989"/>
    </source>
</evidence>
<keyword evidence="2" id="KW-0813">Transport</keyword>
<reference evidence="7" key="1">
    <citation type="submission" date="2018-05" db="EMBL/GenBank/DDBJ databases">
        <authorList>
            <person name="Lanie J.A."/>
            <person name="Ng W.-L."/>
            <person name="Kazmierczak K.M."/>
            <person name="Andrzejewski T.M."/>
            <person name="Davidsen T.M."/>
            <person name="Wayne K.J."/>
            <person name="Tettelin H."/>
            <person name="Glass J.I."/>
            <person name="Rusch D."/>
            <person name="Podicherti R."/>
            <person name="Tsui H.-C.T."/>
            <person name="Winkler M.E."/>
        </authorList>
    </citation>
    <scope>NUCLEOTIDE SEQUENCE</scope>
</reference>
<evidence type="ECO:0000256" key="5">
    <source>
        <dbReference type="ARBA" id="ARBA00023136"/>
    </source>
</evidence>
<evidence type="ECO:0000313" key="7">
    <source>
        <dbReference type="EMBL" id="SVD73931.1"/>
    </source>
</evidence>
<gene>
    <name evidence="7" type="ORF">METZ01_LOCUS426785</name>
</gene>
<evidence type="ECO:0000256" key="6">
    <source>
        <dbReference type="SAM" id="Phobius"/>
    </source>
</evidence>
<evidence type="ECO:0008006" key="8">
    <source>
        <dbReference type="Google" id="ProtNLM"/>
    </source>
</evidence>
<feature type="transmembrane region" description="Helical" evidence="6">
    <location>
        <begin position="52"/>
        <end position="72"/>
    </location>
</feature>
<name>A0A382XTX0_9ZZZZ</name>
<dbReference type="PANTHER" id="PTHR23519:SF1">
    <property type="entry name" value="AUTOPHAGY-RELATED PROTEIN 22"/>
    <property type="match status" value="1"/>
</dbReference>
<evidence type="ECO:0000256" key="3">
    <source>
        <dbReference type="ARBA" id="ARBA00022692"/>
    </source>
</evidence>
<dbReference type="InterPro" id="IPR024671">
    <property type="entry name" value="Atg22-like"/>
</dbReference>
<keyword evidence="4 6" id="KW-1133">Transmembrane helix</keyword>
<feature type="transmembrane region" description="Helical" evidence="6">
    <location>
        <begin position="147"/>
        <end position="169"/>
    </location>
</feature>
<protein>
    <recommendedName>
        <fullName evidence="8">Major facilitator superfamily (MFS) profile domain-containing protein</fullName>
    </recommendedName>
</protein>
<dbReference type="GO" id="GO:0012505">
    <property type="term" value="C:endomembrane system"/>
    <property type="evidence" value="ECO:0007669"/>
    <property type="project" value="UniProtKB-SubCell"/>
</dbReference>
<dbReference type="InterPro" id="IPR036259">
    <property type="entry name" value="MFS_trans_sf"/>
</dbReference>
<dbReference type="AlphaFoldDB" id="A0A382XTX0"/>
<sequence length="239" mass="25819">MASLLRVGGSTRTASWCLYDWANSAFTTLVITFVYSTYFAETFAADPGRGTLLWSRGITISALCIAVLGPIAGALADRGDRRRYLVGCTLTCVAMTAALAFVSPSLANAVPIALTILVVANVAYELGLIFYNAFLPGLTSPERLGRLSGYGWALGYVGGLACLGLALPLATGEPPPFGLSTVDGFNVRATNLLVAAWFLLFSVPVFLFVRDENVRGSRFDIREAFRDLRRTAIQIRQYR</sequence>
<proteinExistence type="predicted"/>
<dbReference type="InterPro" id="IPR050495">
    <property type="entry name" value="ATG22/LtaA_families"/>
</dbReference>
<feature type="transmembrane region" description="Helical" evidence="6">
    <location>
        <begin position="189"/>
        <end position="209"/>
    </location>
</feature>
<dbReference type="EMBL" id="UINC01170073">
    <property type="protein sequence ID" value="SVD73931.1"/>
    <property type="molecule type" value="Genomic_DNA"/>
</dbReference>
<evidence type="ECO:0000256" key="1">
    <source>
        <dbReference type="ARBA" id="ARBA00004127"/>
    </source>
</evidence>
<feature type="non-terminal residue" evidence="7">
    <location>
        <position position="239"/>
    </location>
</feature>
<keyword evidence="5 6" id="KW-0472">Membrane</keyword>